<dbReference type="SUPFAM" id="SSF54637">
    <property type="entry name" value="Thioesterase/thiol ester dehydrase-isomerase"/>
    <property type="match status" value="1"/>
</dbReference>
<feature type="region of interest" description="Disordered" evidence="1">
    <location>
        <begin position="1"/>
        <end position="28"/>
    </location>
</feature>
<dbReference type="EMBL" id="BAAARN010000004">
    <property type="protein sequence ID" value="GAA2738502.1"/>
    <property type="molecule type" value="Genomic_DNA"/>
</dbReference>
<comment type="caution">
    <text evidence="2">The sequence shown here is derived from an EMBL/GenBank/DDBJ whole genome shotgun (WGS) entry which is preliminary data.</text>
</comment>
<reference evidence="2 3" key="1">
    <citation type="journal article" date="2019" name="Int. J. Syst. Evol. Microbiol.">
        <title>The Global Catalogue of Microorganisms (GCM) 10K type strain sequencing project: providing services to taxonomists for standard genome sequencing and annotation.</title>
        <authorList>
            <consortium name="The Broad Institute Genomics Platform"/>
            <consortium name="The Broad Institute Genome Sequencing Center for Infectious Disease"/>
            <person name="Wu L."/>
            <person name="Ma J."/>
        </authorList>
    </citation>
    <scope>NUCLEOTIDE SEQUENCE [LARGE SCALE GENOMIC DNA]</scope>
    <source>
        <strain evidence="2 3">JCM 16378</strain>
    </source>
</reference>
<organism evidence="2 3">
    <name type="scientific">Pedococcus aerophilus</name>
    <dbReference type="NCBI Taxonomy" id="436356"/>
    <lineage>
        <taxon>Bacteria</taxon>
        <taxon>Bacillati</taxon>
        <taxon>Actinomycetota</taxon>
        <taxon>Actinomycetes</taxon>
        <taxon>Micrococcales</taxon>
        <taxon>Intrasporangiaceae</taxon>
        <taxon>Pedococcus</taxon>
    </lineage>
</organism>
<sequence length="179" mass="19882">MVDQTTGGATSEGTGAQPDAAGDVHDGPTPALPDRYCVNVPLRWSDMDAYGHVNNVQFLRLLEDARVIGFEEWFGQDRSVLAEGILVARHEIEYLAPLLFRVPPIVVQMWATKIGGAGFDLAYEVRDGLAPEDTVYARAETTLVLYDFATSTPRRMAPDLKALLEEHAGDPVPFRWRRR</sequence>
<dbReference type="PANTHER" id="PTHR31793:SF24">
    <property type="entry name" value="LONG-CHAIN ACYL-COA THIOESTERASE FADM"/>
    <property type="match status" value="1"/>
</dbReference>
<name>A0ABN3UY53_9MICO</name>
<evidence type="ECO:0008006" key="4">
    <source>
        <dbReference type="Google" id="ProtNLM"/>
    </source>
</evidence>
<evidence type="ECO:0000313" key="3">
    <source>
        <dbReference type="Proteomes" id="UP001501326"/>
    </source>
</evidence>
<protein>
    <recommendedName>
        <fullName evidence="4">Acyl-CoA thioesterase</fullName>
    </recommendedName>
</protein>
<accession>A0ABN3UY53</accession>
<evidence type="ECO:0000313" key="2">
    <source>
        <dbReference type="EMBL" id="GAA2738502.1"/>
    </source>
</evidence>
<feature type="compositionally biased region" description="Low complexity" evidence="1">
    <location>
        <begin position="1"/>
        <end position="16"/>
    </location>
</feature>
<evidence type="ECO:0000256" key="1">
    <source>
        <dbReference type="SAM" id="MobiDB-lite"/>
    </source>
</evidence>
<keyword evidence="3" id="KW-1185">Reference proteome</keyword>
<proteinExistence type="predicted"/>
<dbReference type="Proteomes" id="UP001501326">
    <property type="component" value="Unassembled WGS sequence"/>
</dbReference>
<gene>
    <name evidence="2" type="ORF">GCM10009867_30000</name>
</gene>
<dbReference type="Pfam" id="PF13279">
    <property type="entry name" value="4HBT_2"/>
    <property type="match status" value="1"/>
</dbReference>
<dbReference type="PANTHER" id="PTHR31793">
    <property type="entry name" value="4-HYDROXYBENZOYL-COA THIOESTERASE FAMILY MEMBER"/>
    <property type="match status" value="1"/>
</dbReference>
<dbReference type="CDD" id="cd00586">
    <property type="entry name" value="4HBT"/>
    <property type="match status" value="1"/>
</dbReference>
<dbReference type="Gene3D" id="3.10.129.10">
    <property type="entry name" value="Hotdog Thioesterase"/>
    <property type="match status" value="1"/>
</dbReference>
<dbReference type="InterPro" id="IPR029069">
    <property type="entry name" value="HotDog_dom_sf"/>
</dbReference>
<dbReference type="InterPro" id="IPR050563">
    <property type="entry name" value="4-hydroxybenzoyl-CoA_TE"/>
</dbReference>